<evidence type="ECO:0000313" key="9">
    <source>
        <dbReference type="EMBL" id="QKJ84927.1"/>
    </source>
</evidence>
<dbReference type="SUPFAM" id="SSF54686">
    <property type="entry name" value="Ribosomal protein L16p/L10e"/>
    <property type="match status" value="1"/>
</dbReference>
<dbReference type="InterPro" id="IPR036920">
    <property type="entry name" value="Ribosomal_uL16_sf"/>
</dbReference>
<dbReference type="GeneID" id="55748031"/>
<dbReference type="NCBIfam" id="TIGR01164">
    <property type="entry name" value="rplP_bact"/>
    <property type="match status" value="1"/>
</dbReference>
<dbReference type="PANTHER" id="PTHR12220:SF24">
    <property type="entry name" value="LARGE RIBOSOMAL SUBUNIT PROTEIN UL16M"/>
    <property type="match status" value="1"/>
</dbReference>
<dbReference type="AlphaFoldDB" id="A0A6M8U8Z9"/>
<dbReference type="GO" id="GO:0003735">
    <property type="term" value="F:structural constituent of ribosome"/>
    <property type="evidence" value="ECO:0007669"/>
    <property type="project" value="InterPro"/>
</dbReference>
<evidence type="ECO:0000256" key="4">
    <source>
        <dbReference type="ARBA" id="ARBA00023128"/>
    </source>
</evidence>
<evidence type="ECO:0000256" key="7">
    <source>
        <dbReference type="ARBA" id="ARBA00042582"/>
    </source>
</evidence>
<dbReference type="InterPro" id="IPR016180">
    <property type="entry name" value="Ribosomal_uL16_dom"/>
</dbReference>
<organism evidence="9">
    <name type="scientific">Jaagichlorella hainangensis</name>
    <dbReference type="NCBI Taxonomy" id="445995"/>
    <lineage>
        <taxon>Eukaryota</taxon>
        <taxon>Viridiplantae</taxon>
        <taxon>Chlorophyta</taxon>
        <taxon>core chlorophytes</taxon>
        <taxon>Trebouxiophyceae</taxon>
        <taxon>Watanabeales</taxon>
        <taxon>Watanabeaceae</taxon>
        <taxon>Jaagichlorella</taxon>
    </lineage>
</organism>
<dbReference type="CDD" id="cd01433">
    <property type="entry name" value="Ribosomal_L16_L10e"/>
    <property type="match status" value="1"/>
</dbReference>
<dbReference type="GO" id="GO:0032543">
    <property type="term" value="P:mitochondrial translation"/>
    <property type="evidence" value="ECO:0007669"/>
    <property type="project" value="TreeGrafter"/>
</dbReference>
<protein>
    <recommendedName>
        <fullName evidence="6">Large ribosomal subunit protein uL16m</fullName>
    </recommendedName>
    <alternativeName>
        <fullName evidence="7">60S ribosomal protein L16, mitochondrial</fullName>
    </alternativeName>
</protein>
<geneLocation type="mitochondrion" evidence="9"/>
<dbReference type="EMBL" id="MN966687">
    <property type="protein sequence ID" value="QKJ84927.1"/>
    <property type="molecule type" value="Genomic_DNA"/>
</dbReference>
<dbReference type="InterPro" id="IPR047873">
    <property type="entry name" value="Ribosomal_uL16"/>
</dbReference>
<gene>
    <name evidence="9" type="primary">rpl16</name>
</gene>
<evidence type="ECO:0000256" key="3">
    <source>
        <dbReference type="ARBA" id="ARBA00022980"/>
    </source>
</evidence>
<dbReference type="Pfam" id="PF00252">
    <property type="entry name" value="Ribosomal_L16"/>
    <property type="match status" value="1"/>
</dbReference>
<dbReference type="PROSITE" id="PS00701">
    <property type="entry name" value="RIBOSOMAL_L16_2"/>
    <property type="match status" value="1"/>
</dbReference>
<keyword evidence="5 8" id="KW-0687">Ribonucleoprotein</keyword>
<evidence type="ECO:0000256" key="6">
    <source>
        <dbReference type="ARBA" id="ARBA00035302"/>
    </source>
</evidence>
<dbReference type="GO" id="GO:0005762">
    <property type="term" value="C:mitochondrial large ribosomal subunit"/>
    <property type="evidence" value="ECO:0007669"/>
    <property type="project" value="TreeGrafter"/>
</dbReference>
<dbReference type="PANTHER" id="PTHR12220">
    <property type="entry name" value="50S/60S RIBOSOMAL PROTEIN L16"/>
    <property type="match status" value="1"/>
</dbReference>
<name>A0A6M8U8Z9_9CHLO</name>
<dbReference type="GO" id="GO:0019843">
    <property type="term" value="F:rRNA binding"/>
    <property type="evidence" value="ECO:0007669"/>
    <property type="project" value="InterPro"/>
</dbReference>
<evidence type="ECO:0000256" key="1">
    <source>
        <dbReference type="ARBA" id="ARBA00004173"/>
    </source>
</evidence>
<dbReference type="RefSeq" id="YP_009861071.1">
    <property type="nucleotide sequence ID" value="NC_048968.1"/>
</dbReference>
<evidence type="ECO:0000256" key="8">
    <source>
        <dbReference type="RuleBase" id="RU004413"/>
    </source>
</evidence>
<reference evidence="9" key="1">
    <citation type="journal article" date="2020" name="Mitochondrial DNA Part B Resour">
        <title>The complete mitochondrial genome of the rubber tree endophytic alga Heveochlorella hainangensis.</title>
        <authorList>
            <person name="Yu B."/>
            <person name="Ma S."/>
            <person name="Han B."/>
            <person name="Fu L."/>
            <person name="Tan D."/>
            <person name="Sun X."/>
            <person name="Zhang J."/>
        </authorList>
    </citation>
    <scope>NUCLEOTIDE SEQUENCE</scope>
</reference>
<evidence type="ECO:0000256" key="2">
    <source>
        <dbReference type="ARBA" id="ARBA00008931"/>
    </source>
</evidence>
<dbReference type="PRINTS" id="PR00060">
    <property type="entry name" value="RIBOSOMALL16"/>
</dbReference>
<dbReference type="InterPro" id="IPR000114">
    <property type="entry name" value="Ribosomal_uL16_bact-type"/>
</dbReference>
<comment type="subcellular location">
    <subcellularLocation>
        <location evidence="1">Mitochondrion</location>
    </subcellularLocation>
</comment>
<proteinExistence type="inferred from homology"/>
<evidence type="ECO:0000256" key="5">
    <source>
        <dbReference type="ARBA" id="ARBA00023274"/>
    </source>
</evidence>
<dbReference type="InterPro" id="IPR020798">
    <property type="entry name" value="Ribosomal_uL16_CS"/>
</dbReference>
<keyword evidence="3 8" id="KW-0689">Ribosomal protein</keyword>
<comment type="similarity">
    <text evidence="2 8">Belongs to the universal ribosomal protein uL16 family.</text>
</comment>
<accession>A0A6M8U8Z9</accession>
<keyword evidence="4 9" id="KW-0496">Mitochondrion</keyword>
<sequence length="135" mass="15239">MFIPRKTKFKKLQTKAISGIQSNLKKHTGGRFGIIAQTNAMLNAKTIEAVRRIFTKKFKRSGKVRVNMHCNQSITKKPLESRMGKGKGSFSHWVCRIRKGQVLYSLDGINNYLAKEAFLLASSKLGIKTKLSRTP</sequence>
<dbReference type="Gene3D" id="3.90.1170.10">
    <property type="entry name" value="Ribosomal protein L10e/L16"/>
    <property type="match status" value="1"/>
</dbReference>